<feature type="transmembrane region" description="Helical" evidence="1">
    <location>
        <begin position="48"/>
        <end position="68"/>
    </location>
</feature>
<keyword evidence="1" id="KW-0812">Transmembrane</keyword>
<organism evidence="2 3">
    <name type="scientific">Pontiella desulfatans</name>
    <dbReference type="NCBI Taxonomy" id="2750659"/>
    <lineage>
        <taxon>Bacteria</taxon>
        <taxon>Pseudomonadati</taxon>
        <taxon>Kiritimatiellota</taxon>
        <taxon>Kiritimatiellia</taxon>
        <taxon>Kiritimatiellales</taxon>
        <taxon>Pontiellaceae</taxon>
        <taxon>Pontiella</taxon>
    </lineage>
</organism>
<sequence length="203" mass="21700">MNILRPTPATSVLKCLGMVLAGSALYGVAFGIWRSPLQACYSAIKMPLLFLSIVATSGTANAMLSQALGAGLSFRQVFRCIAIGMAIAAALLGALSPVALFFAVQLPVSSAAYPWVLLGHTALVGLCGTVGIIHLHRLLRTLTTMPNRVLTAWFLVSGFVGCQLSWIFSPFLAMPDRPEPFFNPAAFSGNFYEYLWHTLFGGA</sequence>
<name>A0A6C2UAX4_PONDE</name>
<feature type="transmembrane region" description="Helical" evidence="1">
    <location>
        <begin position="12"/>
        <end position="33"/>
    </location>
</feature>
<evidence type="ECO:0000313" key="3">
    <source>
        <dbReference type="Proteomes" id="UP000366872"/>
    </source>
</evidence>
<keyword evidence="1" id="KW-1133">Transmembrane helix</keyword>
<dbReference type="RefSeq" id="WP_136082560.1">
    <property type="nucleotide sequence ID" value="NZ_CAAHFG010000004.1"/>
</dbReference>
<keyword evidence="3" id="KW-1185">Reference proteome</keyword>
<feature type="transmembrane region" description="Helical" evidence="1">
    <location>
        <begin position="147"/>
        <end position="168"/>
    </location>
</feature>
<keyword evidence="1" id="KW-0472">Membrane</keyword>
<accession>A0A6C2UAX4</accession>
<evidence type="ECO:0000256" key="1">
    <source>
        <dbReference type="SAM" id="Phobius"/>
    </source>
</evidence>
<protein>
    <submittedName>
        <fullName evidence="2">Uncharacterized protein</fullName>
    </submittedName>
</protein>
<dbReference type="EMBL" id="CAAHFG010000004">
    <property type="protein sequence ID" value="VGO17059.1"/>
    <property type="molecule type" value="Genomic_DNA"/>
</dbReference>
<dbReference type="AlphaFoldDB" id="A0A6C2UAX4"/>
<reference evidence="2 3" key="1">
    <citation type="submission" date="2019-04" db="EMBL/GenBank/DDBJ databases">
        <authorList>
            <person name="Van Vliet M D."/>
        </authorList>
    </citation>
    <scope>NUCLEOTIDE SEQUENCE [LARGE SCALE GENOMIC DNA]</scope>
    <source>
        <strain evidence="2 3">F1</strain>
    </source>
</reference>
<proteinExistence type="predicted"/>
<feature type="transmembrane region" description="Helical" evidence="1">
    <location>
        <begin position="112"/>
        <end position="135"/>
    </location>
</feature>
<dbReference type="Proteomes" id="UP000366872">
    <property type="component" value="Unassembled WGS sequence"/>
</dbReference>
<evidence type="ECO:0000313" key="2">
    <source>
        <dbReference type="EMBL" id="VGO17059.1"/>
    </source>
</evidence>
<feature type="transmembrane region" description="Helical" evidence="1">
    <location>
        <begin position="80"/>
        <end position="106"/>
    </location>
</feature>
<gene>
    <name evidence="2" type="ORF">PDESU_05653</name>
</gene>